<proteinExistence type="predicted"/>
<dbReference type="PANTHER" id="PTHR24107:SF2">
    <property type="entry name" value="NLR FAMILY CARD DOMAIN CONTAINING 3"/>
    <property type="match status" value="1"/>
</dbReference>
<evidence type="ECO:0000256" key="3">
    <source>
        <dbReference type="ARBA" id="ARBA00023212"/>
    </source>
</evidence>
<accession>A0ABR4DTM8</accession>
<organism evidence="5 6">
    <name type="scientific">Diaporthe vaccinii</name>
    <dbReference type="NCBI Taxonomy" id="105482"/>
    <lineage>
        <taxon>Eukaryota</taxon>
        <taxon>Fungi</taxon>
        <taxon>Dikarya</taxon>
        <taxon>Ascomycota</taxon>
        <taxon>Pezizomycotina</taxon>
        <taxon>Sordariomycetes</taxon>
        <taxon>Sordariomycetidae</taxon>
        <taxon>Diaporthales</taxon>
        <taxon>Diaporthaceae</taxon>
        <taxon>Diaporthe</taxon>
        <taxon>Diaporthe eres species complex</taxon>
    </lineage>
</organism>
<dbReference type="SUPFAM" id="SSF52047">
    <property type="entry name" value="RNI-like"/>
    <property type="match status" value="1"/>
</dbReference>
<dbReference type="InterPro" id="IPR052410">
    <property type="entry name" value="DRC5"/>
</dbReference>
<reference evidence="5 6" key="1">
    <citation type="submission" date="2024-03" db="EMBL/GenBank/DDBJ databases">
        <title>A high-quality draft genome sequence of Diaporthe vaccinii, a causative agent of upright dieback and viscid rot disease in cranberry plants.</title>
        <authorList>
            <person name="Sarrasin M."/>
            <person name="Lang B.F."/>
            <person name="Burger G."/>
        </authorList>
    </citation>
    <scope>NUCLEOTIDE SEQUENCE [LARGE SCALE GENOMIC DNA]</scope>
    <source>
        <strain evidence="5 6">IS7</strain>
    </source>
</reference>
<evidence type="ECO:0000256" key="1">
    <source>
        <dbReference type="ARBA" id="ARBA00004245"/>
    </source>
</evidence>
<evidence type="ECO:0000313" key="6">
    <source>
        <dbReference type="Proteomes" id="UP001600888"/>
    </source>
</evidence>
<feature type="compositionally biased region" description="Polar residues" evidence="4">
    <location>
        <begin position="398"/>
        <end position="410"/>
    </location>
</feature>
<keyword evidence="2" id="KW-0963">Cytoplasm</keyword>
<feature type="region of interest" description="Disordered" evidence="4">
    <location>
        <begin position="1019"/>
        <end position="1068"/>
    </location>
</feature>
<feature type="compositionally biased region" description="Polar residues" evidence="4">
    <location>
        <begin position="133"/>
        <end position="163"/>
    </location>
</feature>
<dbReference type="Proteomes" id="UP001600888">
    <property type="component" value="Unassembled WGS sequence"/>
</dbReference>
<keyword evidence="3" id="KW-0206">Cytoskeleton</keyword>
<comment type="subcellular location">
    <subcellularLocation>
        <location evidence="1">Cytoplasm</location>
        <location evidence="1">Cytoskeleton</location>
    </subcellularLocation>
</comment>
<feature type="compositionally biased region" description="Basic and acidic residues" evidence="4">
    <location>
        <begin position="289"/>
        <end position="305"/>
    </location>
</feature>
<feature type="region of interest" description="Disordered" evidence="4">
    <location>
        <begin position="1"/>
        <end position="165"/>
    </location>
</feature>
<dbReference type="Gene3D" id="3.80.10.10">
    <property type="entry name" value="Ribonuclease Inhibitor"/>
    <property type="match status" value="1"/>
</dbReference>
<dbReference type="InterPro" id="IPR032675">
    <property type="entry name" value="LRR_dom_sf"/>
</dbReference>
<keyword evidence="6" id="KW-1185">Reference proteome</keyword>
<dbReference type="PANTHER" id="PTHR24107">
    <property type="entry name" value="YNEIN REGULATORY COMPLEX SUBUNIT 5"/>
    <property type="match status" value="1"/>
</dbReference>
<feature type="compositionally biased region" description="Polar residues" evidence="4">
    <location>
        <begin position="25"/>
        <end position="36"/>
    </location>
</feature>
<evidence type="ECO:0000256" key="2">
    <source>
        <dbReference type="ARBA" id="ARBA00022490"/>
    </source>
</evidence>
<gene>
    <name evidence="5" type="ORF">FJTKL_04125</name>
</gene>
<sequence>MEQIHGVDVSWMAHHGTPKGRPPVLTSNTQAGQNSCAVPLRSNHVGEADIASKNADRAQLARRSTFPAPPEQSPRDSPASSPVREAHDANGHADPAPKTNGTLPKQIPPRPGFTRERGSSINEKNGAASSASPTRRPSWFSNISQKFSGSGPQSPPQANNTPTKDAEISVPKITPAKNAVLQHAAKHQGEGPYTPAPPRSGQTGLLHVLRRLSSNSGQLGPPIKGINNHGLVERKVLNVDQNRERCPLEDLHQSKLRRVAFCVDVEIAPMPKYSDAEASPSPKVGANGKPEKRKLAEKGEGEALKNPKAVENQKEQDGTVQVSGEQLPKEPEKEGTENNDVSAKNDTQPSTENGTTTKKKEKKKRSEEERKARKDKKRKLAEANGQVPLELHLDTDTSEPSAPTTPKVQAVPTTNPVRIYRRCCQLRETPILKKITEQLMAPTNSTPAGVVEKLDLSGYWMQLADLVTLGDYLAVVPIKEVILENCGLNDEGLRVVLAGLLAARKVSSGPRRRPVTSADGLVEQGGVVERLVLKNNKIGPEGWKHLCLFLYMCKSIVSLDLAEIPFPKPPQPTAANGHTHHFHLHEEKKCPLDIGTLFSKCIGERLAGSTLEMMNLSNIGLNHAQLGQVLDGIMQCGVRRLGLAHLDLDIDGLEHIKRYLSSGKCEALDLGGNDLRDQCENIGGAIDETNALWALSLAECNLKPASLCKLLPHLYKLSNFRFLDLSHNQALFNSDPSAVGVLRRYLPKMETVKRIHLSDCALSSEQVIALAEVIPEMKSVAHISFLENPELTKLADASTEETQEEASALYASLLAATRISPSLVCVDIDVPTETSGEIVKALAKQIVAYCLRNMERLPLKDGGSALDEALAQGGKDPVYPDVIQHLVGHDVMAPDTDDEEVEADDDYIVGGTGVAKALACCLNNRGVASRRNSGEFVRDFETGVPQPTTQLSGGKAKDVSKHLLLSARKIRHRLEPALVKAKTLAEQSTGERGTYQRLLFLQKTLDGIIKRFEDEFPETKEAADSGISIPPPDYQLEKTTTRNSLSSAEAEPEHNAAGSDAEDDLEVQRSLARSSSNLSLSSLALNREEGRALRSGHQFRSGWMTAEQYQLLSSAGFEELEKDPHQVRVFNELIDELDDEEINKLREEKGAVKVFQENRQKIVDACRASDPEYWVKFVESQEKAKANVKVSQPKPCNNGAGPQVAVVDDEVAVAD</sequence>
<feature type="region of interest" description="Disordered" evidence="4">
    <location>
        <begin position="273"/>
        <end position="410"/>
    </location>
</feature>
<feature type="compositionally biased region" description="Basic and acidic residues" evidence="4">
    <location>
        <begin position="327"/>
        <end position="336"/>
    </location>
</feature>
<feature type="compositionally biased region" description="Polar residues" evidence="4">
    <location>
        <begin position="338"/>
        <end position="356"/>
    </location>
</feature>
<name>A0ABR4DTM8_9PEZI</name>
<comment type="caution">
    <text evidence="5">The sequence shown here is derived from an EMBL/GenBank/DDBJ whole genome shotgun (WGS) entry which is preliminary data.</text>
</comment>
<dbReference type="EMBL" id="JBAWTH010000174">
    <property type="protein sequence ID" value="KAL2273740.1"/>
    <property type="molecule type" value="Genomic_DNA"/>
</dbReference>
<evidence type="ECO:0008006" key="7">
    <source>
        <dbReference type="Google" id="ProtNLM"/>
    </source>
</evidence>
<evidence type="ECO:0000313" key="5">
    <source>
        <dbReference type="EMBL" id="KAL2273740.1"/>
    </source>
</evidence>
<dbReference type="SMART" id="SM00368">
    <property type="entry name" value="LRR_RI"/>
    <property type="match status" value="5"/>
</dbReference>
<protein>
    <recommendedName>
        <fullName evidence="7">Cell wall biogenesis protein Mhp1</fullName>
    </recommendedName>
</protein>
<evidence type="ECO:0000256" key="4">
    <source>
        <dbReference type="SAM" id="MobiDB-lite"/>
    </source>
</evidence>